<organism evidence="1">
    <name type="scientific">Arundo donax</name>
    <name type="common">Giant reed</name>
    <name type="synonym">Donax arundinaceus</name>
    <dbReference type="NCBI Taxonomy" id="35708"/>
    <lineage>
        <taxon>Eukaryota</taxon>
        <taxon>Viridiplantae</taxon>
        <taxon>Streptophyta</taxon>
        <taxon>Embryophyta</taxon>
        <taxon>Tracheophyta</taxon>
        <taxon>Spermatophyta</taxon>
        <taxon>Magnoliopsida</taxon>
        <taxon>Liliopsida</taxon>
        <taxon>Poales</taxon>
        <taxon>Poaceae</taxon>
        <taxon>PACMAD clade</taxon>
        <taxon>Arundinoideae</taxon>
        <taxon>Arundineae</taxon>
        <taxon>Arundo</taxon>
    </lineage>
</organism>
<reference evidence="1" key="2">
    <citation type="journal article" date="2015" name="Data Brief">
        <title>Shoot transcriptome of the giant reed, Arundo donax.</title>
        <authorList>
            <person name="Barrero R.A."/>
            <person name="Guerrero F.D."/>
            <person name="Moolhuijzen P."/>
            <person name="Goolsby J.A."/>
            <person name="Tidwell J."/>
            <person name="Bellgard S.E."/>
            <person name="Bellgard M.I."/>
        </authorList>
    </citation>
    <scope>NUCLEOTIDE SEQUENCE</scope>
    <source>
        <tissue evidence="1">Shoot tissue taken approximately 20 cm above the soil surface</tissue>
    </source>
</reference>
<accession>A0A0A9ASU7</accession>
<name>A0A0A9ASU7_ARUDO</name>
<reference evidence="1" key="1">
    <citation type="submission" date="2014-09" db="EMBL/GenBank/DDBJ databases">
        <authorList>
            <person name="Magalhaes I.L.F."/>
            <person name="Oliveira U."/>
            <person name="Santos F.R."/>
            <person name="Vidigal T.H.D.A."/>
            <person name="Brescovit A.D."/>
            <person name="Santos A.J."/>
        </authorList>
    </citation>
    <scope>NUCLEOTIDE SEQUENCE</scope>
    <source>
        <tissue evidence="1">Shoot tissue taken approximately 20 cm above the soil surface</tissue>
    </source>
</reference>
<dbReference type="EMBL" id="GBRH01247768">
    <property type="protein sequence ID" value="JAD50127.1"/>
    <property type="molecule type" value="Transcribed_RNA"/>
</dbReference>
<sequence length="13" mass="1604">MFQPHIAIIMQQF</sequence>
<evidence type="ECO:0000313" key="1">
    <source>
        <dbReference type="EMBL" id="JAD50127.1"/>
    </source>
</evidence>
<proteinExistence type="predicted"/>
<protein>
    <submittedName>
        <fullName evidence="1">Uncharacterized protein</fullName>
    </submittedName>
</protein>